<proteinExistence type="predicted"/>
<keyword evidence="3" id="KW-1185">Reference proteome</keyword>
<dbReference type="EMBL" id="NHYE01001141">
    <property type="protein sequence ID" value="PPQ98177.1"/>
    <property type="molecule type" value="Genomic_DNA"/>
</dbReference>
<accession>A0A409Y576</accession>
<feature type="compositionally biased region" description="Basic residues" evidence="1">
    <location>
        <begin position="13"/>
        <end position="29"/>
    </location>
</feature>
<gene>
    <name evidence="2" type="ORF">CVT26_003223</name>
</gene>
<evidence type="ECO:0000256" key="1">
    <source>
        <dbReference type="SAM" id="MobiDB-lite"/>
    </source>
</evidence>
<evidence type="ECO:0000313" key="2">
    <source>
        <dbReference type="EMBL" id="PPQ98177.1"/>
    </source>
</evidence>
<name>A0A409Y576_9AGAR</name>
<dbReference type="InParanoid" id="A0A409Y576"/>
<dbReference type="Proteomes" id="UP000284706">
    <property type="component" value="Unassembled WGS sequence"/>
</dbReference>
<dbReference type="AlphaFoldDB" id="A0A409Y576"/>
<feature type="region of interest" description="Disordered" evidence="1">
    <location>
        <begin position="52"/>
        <end position="156"/>
    </location>
</feature>
<dbReference type="OrthoDB" id="10672007at2759"/>
<comment type="caution">
    <text evidence="2">The sequence shown here is derived from an EMBL/GenBank/DDBJ whole genome shotgun (WGS) entry which is preliminary data.</text>
</comment>
<sequence length="358" mass="39039">MQSNDQQGERQHKGTKKKGPKQIRRRRQHKSLDFLTESDTHNLFGERIHVSLSPNSEPFTGVFDIHDSSGEAPGGDRNPGQSAEAVEGAAYQSLSSASDNARRWAPPASIGMSQGPGGNSSGINLDQEFTRRLSNQARSPPFPYPASNTVQSQGTGTQFFDYPAHENESFKGIPSGNFVGVPDMLYQYSMGPMQGGHQAGPTLQSRGPNSPEYVFSSYNGVANAYPESLQTSEWDSVTFADLTDNATSMPSYHLEPGAANFGCPYTRTQLQHSATYHVLGPDRTHQAGYVPQDLDFGGPLDHRYPQYPASWHGTSGHARSQAYQGSYLAAPGSLPVSQQTRAQMGMPSAEWQYYAAQR</sequence>
<feature type="compositionally biased region" description="Polar residues" evidence="1">
    <location>
        <begin position="146"/>
        <end position="156"/>
    </location>
</feature>
<reference evidence="2 3" key="1">
    <citation type="journal article" date="2018" name="Evol. Lett.">
        <title>Horizontal gene cluster transfer increased hallucinogenic mushroom diversity.</title>
        <authorList>
            <person name="Reynolds H.T."/>
            <person name="Vijayakumar V."/>
            <person name="Gluck-Thaler E."/>
            <person name="Korotkin H.B."/>
            <person name="Matheny P.B."/>
            <person name="Slot J.C."/>
        </authorList>
    </citation>
    <scope>NUCLEOTIDE SEQUENCE [LARGE SCALE GENOMIC DNA]</scope>
    <source>
        <strain evidence="2 3">SRW20</strain>
    </source>
</reference>
<protein>
    <submittedName>
        <fullName evidence="2">Uncharacterized protein</fullName>
    </submittedName>
</protein>
<feature type="region of interest" description="Disordered" evidence="1">
    <location>
        <begin position="1"/>
        <end position="40"/>
    </location>
</feature>
<evidence type="ECO:0000313" key="3">
    <source>
        <dbReference type="Proteomes" id="UP000284706"/>
    </source>
</evidence>
<organism evidence="2 3">
    <name type="scientific">Gymnopilus dilepis</name>
    <dbReference type="NCBI Taxonomy" id="231916"/>
    <lineage>
        <taxon>Eukaryota</taxon>
        <taxon>Fungi</taxon>
        <taxon>Dikarya</taxon>
        <taxon>Basidiomycota</taxon>
        <taxon>Agaricomycotina</taxon>
        <taxon>Agaricomycetes</taxon>
        <taxon>Agaricomycetidae</taxon>
        <taxon>Agaricales</taxon>
        <taxon>Agaricineae</taxon>
        <taxon>Hymenogastraceae</taxon>
        <taxon>Gymnopilus</taxon>
    </lineage>
</organism>